<organism evidence="2 3">
    <name type="scientific">Kutzneria kofuensis</name>
    <dbReference type="NCBI Taxonomy" id="103725"/>
    <lineage>
        <taxon>Bacteria</taxon>
        <taxon>Bacillati</taxon>
        <taxon>Actinomycetota</taxon>
        <taxon>Actinomycetes</taxon>
        <taxon>Pseudonocardiales</taxon>
        <taxon>Pseudonocardiaceae</taxon>
        <taxon>Kutzneria</taxon>
    </lineage>
</organism>
<evidence type="ECO:0000313" key="2">
    <source>
        <dbReference type="EMBL" id="MBB5895006.1"/>
    </source>
</evidence>
<dbReference type="EC" id="3.5.1.86" evidence="2"/>
<dbReference type="RefSeq" id="WP_184866846.1">
    <property type="nucleotide sequence ID" value="NZ_BAAAWY010000009.1"/>
</dbReference>
<dbReference type="SUPFAM" id="SSF75304">
    <property type="entry name" value="Amidase signature (AS) enzymes"/>
    <property type="match status" value="1"/>
</dbReference>
<evidence type="ECO:0000313" key="3">
    <source>
        <dbReference type="Proteomes" id="UP000585638"/>
    </source>
</evidence>
<dbReference type="EMBL" id="JACHIR010000001">
    <property type="protein sequence ID" value="MBB5895006.1"/>
    <property type="molecule type" value="Genomic_DNA"/>
</dbReference>
<dbReference type="InterPro" id="IPR000120">
    <property type="entry name" value="Amidase"/>
</dbReference>
<dbReference type="Proteomes" id="UP000585638">
    <property type="component" value="Unassembled WGS sequence"/>
</dbReference>
<gene>
    <name evidence="2" type="ORF">BJ998_006202</name>
</gene>
<comment type="caution">
    <text evidence="2">The sequence shown here is derived from an EMBL/GenBank/DDBJ whole genome shotgun (WGS) entry which is preliminary data.</text>
</comment>
<dbReference type="InterPro" id="IPR036928">
    <property type="entry name" value="AS_sf"/>
</dbReference>
<evidence type="ECO:0000259" key="1">
    <source>
        <dbReference type="Pfam" id="PF01425"/>
    </source>
</evidence>
<dbReference type="PANTHER" id="PTHR11895:SF151">
    <property type="entry name" value="GLUTAMYL-TRNA(GLN) AMIDOTRANSFERASE SUBUNIT A"/>
    <property type="match status" value="1"/>
</dbReference>
<protein>
    <submittedName>
        <fullName evidence="2">Mandelamide amidase</fullName>
        <ecNumber evidence="2">3.5.1.86</ecNumber>
    </submittedName>
</protein>
<accession>A0A7W9KLZ5</accession>
<dbReference type="PANTHER" id="PTHR11895">
    <property type="entry name" value="TRANSAMIDASE"/>
    <property type="match status" value="1"/>
</dbReference>
<dbReference type="Gene3D" id="3.90.1300.10">
    <property type="entry name" value="Amidase signature (AS) domain"/>
    <property type="match status" value="1"/>
</dbReference>
<dbReference type="GO" id="GO:0050537">
    <property type="term" value="F:mandelamide amidase activity"/>
    <property type="evidence" value="ECO:0007669"/>
    <property type="project" value="UniProtKB-EC"/>
</dbReference>
<dbReference type="Pfam" id="PF01425">
    <property type="entry name" value="Amidase"/>
    <property type="match status" value="1"/>
</dbReference>
<dbReference type="InterPro" id="IPR023631">
    <property type="entry name" value="Amidase_dom"/>
</dbReference>
<sequence length="481" mass="50995">MRDEKVPVSGDDELAELGVAAAAAAIRDGDITAESYSAALLRRARKYSDLNSFITIDESAVLTAAREADKARAAGSRAPFLGVPIGVKDSYATRGLRTTLGVETLGSFVPADDADVVAALEDAGGIVFGKNNLVEMSFGLAGDNSRYGQVKNPYGRDHVSGGSSSGSGASVAARIVPAALGGDTVGSIRVPASLCGVVGFKPTTGRWSGGGVAPISHTLDTTGVLARSVEDCALIDRIVTKDVAAPPGRSDLKGAKFAYAPRQYMELIDPEVEAHFKNALRRLRDAGAEVVEIDLGEDFSLMADRLTWNIFFRETMESVSEFLRRNDFPVSFDEIYDGLKPELREVWSHLVLPSGPGFASRETYEAALSVDRPELQRRLGAVFTRAGFDALLFPTTPCVAPLIDHRSKFTVAGEEVNDLFLAKNTVPTSGAGLPGISIPLALTGHGLPVGMELDGAHGHDRELLDLARRVESVFGTLPAPV</sequence>
<reference evidence="2 3" key="1">
    <citation type="submission" date="2020-08" db="EMBL/GenBank/DDBJ databases">
        <title>Sequencing the genomes of 1000 actinobacteria strains.</title>
        <authorList>
            <person name="Klenk H.-P."/>
        </authorList>
    </citation>
    <scope>NUCLEOTIDE SEQUENCE [LARGE SCALE GENOMIC DNA]</scope>
    <source>
        <strain evidence="2 3">DSM 43851</strain>
    </source>
</reference>
<dbReference type="AlphaFoldDB" id="A0A7W9KLZ5"/>
<name>A0A7W9KLZ5_9PSEU</name>
<feature type="domain" description="Amidase" evidence="1">
    <location>
        <begin position="39"/>
        <end position="464"/>
    </location>
</feature>
<keyword evidence="2" id="KW-0378">Hydrolase</keyword>
<keyword evidence="3" id="KW-1185">Reference proteome</keyword>
<proteinExistence type="predicted"/>